<organism evidence="3 4">
    <name type="scientific">Ataeniobius toweri</name>
    <dbReference type="NCBI Taxonomy" id="208326"/>
    <lineage>
        <taxon>Eukaryota</taxon>
        <taxon>Metazoa</taxon>
        <taxon>Chordata</taxon>
        <taxon>Craniata</taxon>
        <taxon>Vertebrata</taxon>
        <taxon>Euteleostomi</taxon>
        <taxon>Actinopterygii</taxon>
        <taxon>Neopterygii</taxon>
        <taxon>Teleostei</taxon>
        <taxon>Neoteleostei</taxon>
        <taxon>Acanthomorphata</taxon>
        <taxon>Ovalentaria</taxon>
        <taxon>Atherinomorphae</taxon>
        <taxon>Cyprinodontiformes</taxon>
        <taxon>Goodeidae</taxon>
        <taxon>Ataeniobius</taxon>
    </lineage>
</organism>
<feature type="non-terminal residue" evidence="3">
    <location>
        <position position="1"/>
    </location>
</feature>
<evidence type="ECO:0000313" key="4">
    <source>
        <dbReference type="Proteomes" id="UP001345963"/>
    </source>
</evidence>
<keyword evidence="2" id="KW-0472">Membrane</keyword>
<sequence>KTTTPSPKTTGSPSLSFNYMLPSLASISGVVFVLLVLLVLLVRRRIHRRSEIEEKEAGEDSIIYSDVRITEHHQTKKQLSKESDPAAIYSALRTEDINYGQIVIKSKKQKSKPGGSDPAAVYSAVRTEDVS</sequence>
<comment type="caution">
    <text evidence="3">The sequence shown here is derived from an EMBL/GenBank/DDBJ whole genome shotgun (WGS) entry which is preliminary data.</text>
</comment>
<dbReference type="Proteomes" id="UP001345963">
    <property type="component" value="Unassembled WGS sequence"/>
</dbReference>
<dbReference type="EMBL" id="JAHUTI010046182">
    <property type="protein sequence ID" value="MED6247005.1"/>
    <property type="molecule type" value="Genomic_DNA"/>
</dbReference>
<reference evidence="3 4" key="1">
    <citation type="submission" date="2021-07" db="EMBL/GenBank/DDBJ databases">
        <authorList>
            <person name="Palmer J.M."/>
        </authorList>
    </citation>
    <scope>NUCLEOTIDE SEQUENCE [LARGE SCALE GENOMIC DNA]</scope>
    <source>
        <strain evidence="3 4">AT_MEX2019</strain>
        <tissue evidence="3">Muscle</tissue>
    </source>
</reference>
<keyword evidence="4" id="KW-1185">Reference proteome</keyword>
<gene>
    <name evidence="3" type="ORF">ATANTOWER_027779</name>
</gene>
<evidence type="ECO:0000313" key="3">
    <source>
        <dbReference type="EMBL" id="MED6247005.1"/>
    </source>
</evidence>
<accession>A0ABU7BBG9</accession>
<proteinExistence type="predicted"/>
<feature type="region of interest" description="Disordered" evidence="1">
    <location>
        <begin position="107"/>
        <end position="131"/>
    </location>
</feature>
<keyword evidence="2" id="KW-0812">Transmembrane</keyword>
<evidence type="ECO:0000256" key="2">
    <source>
        <dbReference type="SAM" id="Phobius"/>
    </source>
</evidence>
<name>A0ABU7BBG9_9TELE</name>
<evidence type="ECO:0000256" key="1">
    <source>
        <dbReference type="SAM" id="MobiDB-lite"/>
    </source>
</evidence>
<protein>
    <submittedName>
        <fullName evidence="3">Uncharacterized protein</fullName>
    </submittedName>
</protein>
<keyword evidence="2" id="KW-1133">Transmembrane helix</keyword>
<feature type="transmembrane region" description="Helical" evidence="2">
    <location>
        <begin position="20"/>
        <end position="42"/>
    </location>
</feature>